<evidence type="ECO:0000313" key="2">
    <source>
        <dbReference type="EMBL" id="TGZ77089.1"/>
    </source>
</evidence>
<reference evidence="2 3" key="1">
    <citation type="submission" date="2019-04" db="EMBL/GenBank/DDBJ databases">
        <title>Comparative genomics and transcriptomics to analyze fruiting body development in filamentous ascomycetes.</title>
        <authorList>
            <consortium name="DOE Joint Genome Institute"/>
            <person name="Lutkenhaus R."/>
            <person name="Traeger S."/>
            <person name="Breuer J."/>
            <person name="Kuo A."/>
            <person name="Lipzen A."/>
            <person name="Pangilinan J."/>
            <person name="Dilworth D."/>
            <person name="Sandor L."/>
            <person name="Poggeler S."/>
            <person name="Barry K."/>
            <person name="Grigoriev I.V."/>
            <person name="Nowrousian M."/>
        </authorList>
    </citation>
    <scope>NUCLEOTIDE SEQUENCE [LARGE SCALE GENOMIC DNA]</scope>
    <source>
        <strain evidence="2 3">CBS 389.68</strain>
    </source>
</reference>
<feature type="signal peptide" evidence="1">
    <location>
        <begin position="1"/>
        <end position="21"/>
    </location>
</feature>
<name>A0A4S2MP84_9PEZI</name>
<accession>A0A4S2MP84</accession>
<feature type="chain" id="PRO_5020868826" evidence="1">
    <location>
        <begin position="22"/>
        <end position="114"/>
    </location>
</feature>
<organism evidence="2 3">
    <name type="scientific">Ascodesmis nigricans</name>
    <dbReference type="NCBI Taxonomy" id="341454"/>
    <lineage>
        <taxon>Eukaryota</taxon>
        <taxon>Fungi</taxon>
        <taxon>Dikarya</taxon>
        <taxon>Ascomycota</taxon>
        <taxon>Pezizomycotina</taxon>
        <taxon>Pezizomycetes</taxon>
        <taxon>Pezizales</taxon>
        <taxon>Ascodesmidaceae</taxon>
        <taxon>Ascodesmis</taxon>
    </lineage>
</organism>
<proteinExistence type="predicted"/>
<protein>
    <submittedName>
        <fullName evidence="2">Uncharacterized protein</fullName>
    </submittedName>
</protein>
<keyword evidence="3" id="KW-1185">Reference proteome</keyword>
<dbReference type="EMBL" id="ML220159">
    <property type="protein sequence ID" value="TGZ77089.1"/>
    <property type="molecule type" value="Genomic_DNA"/>
</dbReference>
<sequence length="114" mass="12427">MPSVYSTLIPPFHLLASLVSAVPLGTVINPIARDSRTVFFIAVPQEWKTSITSQYPYFGHQAEWLHISRDFGNAGMRRVGVSNAADGWKPLAFSSNLAGHFGETLGVKVTLGRV</sequence>
<evidence type="ECO:0000256" key="1">
    <source>
        <dbReference type="SAM" id="SignalP"/>
    </source>
</evidence>
<evidence type="ECO:0000313" key="3">
    <source>
        <dbReference type="Proteomes" id="UP000298138"/>
    </source>
</evidence>
<dbReference type="InParanoid" id="A0A4S2MP84"/>
<dbReference type="Proteomes" id="UP000298138">
    <property type="component" value="Unassembled WGS sequence"/>
</dbReference>
<dbReference type="AlphaFoldDB" id="A0A4S2MP84"/>
<gene>
    <name evidence="2" type="ORF">EX30DRAFT_344376</name>
</gene>
<keyword evidence="1" id="KW-0732">Signal</keyword>